<dbReference type="Proteomes" id="UP000004994">
    <property type="component" value="Chromosome 3"/>
</dbReference>
<evidence type="ECO:0000313" key="2">
    <source>
        <dbReference type="EnsemblPlants" id="Solyc03g034240.3.1"/>
    </source>
</evidence>
<dbReference type="PANTHER" id="PTHR34543">
    <property type="entry name" value="PROTEIN ABA DEFICIENT 4, CHLOROPLASTIC"/>
    <property type="match status" value="1"/>
</dbReference>
<dbReference type="OMA" id="ILLCCPI"/>
<feature type="transmembrane region" description="Helical" evidence="1">
    <location>
        <begin position="109"/>
        <end position="127"/>
    </location>
</feature>
<dbReference type="InParanoid" id="A0A3Q7FG51"/>
<protein>
    <recommendedName>
        <fullName evidence="4">Neoxanthin synthase</fullName>
    </recommendedName>
</protein>
<feature type="transmembrane region" description="Helical" evidence="1">
    <location>
        <begin position="78"/>
        <end position="97"/>
    </location>
</feature>
<dbReference type="PaxDb" id="4081-Solyc03g034240.2.1"/>
<sequence>MAFSSSCFCHFSIPHKLQRNQTAPFGHGSKSSVLSRQQYFLGGSRVITSPYLPKTILQRRSSRVSASWLASCEVVKSVFPLGTIAVLPFYVFMVVAPKAKLTQKMMESNIPYIVLGLLYSYLLYLSWTPDTLQLLFPSNTSWIPEVCSTIFFTDSEFTFTLAGIAKMFSREITLASAWIHLLIIDLFAARQVYHDGLQNDIETRHSIPMILLCCPIGLVTHLVTKKLYSLREIKNN</sequence>
<dbReference type="Pfam" id="PF14108">
    <property type="entry name" value="ABA4-like"/>
    <property type="match status" value="1"/>
</dbReference>
<evidence type="ECO:0000313" key="3">
    <source>
        <dbReference type="Proteomes" id="UP000004994"/>
    </source>
</evidence>
<name>A0A3Q7FG51_SOLLC</name>
<reference evidence="2" key="2">
    <citation type="submission" date="2019-01" db="UniProtKB">
        <authorList>
            <consortium name="EnsemblPlants"/>
        </authorList>
    </citation>
    <scope>IDENTIFICATION</scope>
    <source>
        <strain evidence="2">cv. Heinz 1706</strain>
    </source>
</reference>
<keyword evidence="1" id="KW-0812">Transmembrane</keyword>
<dbReference type="Gramene" id="Solyc03g034240.3.1">
    <property type="protein sequence ID" value="Solyc03g034240.3.1"/>
    <property type="gene ID" value="Solyc03g034240.3"/>
</dbReference>
<dbReference type="PANTHER" id="PTHR34543:SF8">
    <property type="entry name" value="PROTEIN ABA DEFICIENT 4, CHLOROPLASTIC-LIKE"/>
    <property type="match status" value="1"/>
</dbReference>
<dbReference type="AlphaFoldDB" id="A0A3Q7FG51"/>
<keyword evidence="1" id="KW-0472">Membrane</keyword>
<keyword evidence="1" id="KW-1133">Transmembrane helix</keyword>
<accession>A0A3Q7FG51</accession>
<evidence type="ECO:0008006" key="4">
    <source>
        <dbReference type="Google" id="ProtNLM"/>
    </source>
</evidence>
<reference evidence="2" key="1">
    <citation type="journal article" date="2012" name="Nature">
        <title>The tomato genome sequence provides insights into fleshy fruit evolution.</title>
        <authorList>
            <consortium name="Tomato Genome Consortium"/>
        </authorList>
    </citation>
    <scope>NUCLEOTIDE SEQUENCE [LARGE SCALE GENOMIC DNA]</scope>
    <source>
        <strain evidence="2">cv. Heinz 1706</strain>
    </source>
</reference>
<proteinExistence type="predicted"/>
<evidence type="ECO:0000256" key="1">
    <source>
        <dbReference type="SAM" id="Phobius"/>
    </source>
</evidence>
<dbReference type="EnsemblPlants" id="Solyc03g034240.3.1">
    <property type="protein sequence ID" value="Solyc03g034240.3.1"/>
    <property type="gene ID" value="Solyc03g034240.3"/>
</dbReference>
<organism evidence="2">
    <name type="scientific">Solanum lycopersicum</name>
    <name type="common">Tomato</name>
    <name type="synonym">Lycopersicon esculentum</name>
    <dbReference type="NCBI Taxonomy" id="4081"/>
    <lineage>
        <taxon>Eukaryota</taxon>
        <taxon>Viridiplantae</taxon>
        <taxon>Streptophyta</taxon>
        <taxon>Embryophyta</taxon>
        <taxon>Tracheophyta</taxon>
        <taxon>Spermatophyta</taxon>
        <taxon>Magnoliopsida</taxon>
        <taxon>eudicotyledons</taxon>
        <taxon>Gunneridae</taxon>
        <taxon>Pentapetalae</taxon>
        <taxon>asterids</taxon>
        <taxon>lamiids</taxon>
        <taxon>Solanales</taxon>
        <taxon>Solanaceae</taxon>
        <taxon>Solanoideae</taxon>
        <taxon>Solaneae</taxon>
        <taxon>Solanum</taxon>
        <taxon>Solanum subgen. Lycopersicon</taxon>
    </lineage>
</organism>
<dbReference type="InterPro" id="IPR025461">
    <property type="entry name" value="ABA4-like"/>
</dbReference>
<keyword evidence="3" id="KW-1185">Reference proteome</keyword>